<sequence>MLPTLHRRINSDENGSMDNVDDEMELDTRATPVVDPPARVGHTSSHRLPSSQSPSPDRQRRIIGRHYDGADSPVKVYRQVTRPANAGLVGLTNLGNTCYMNSALQCMSNTAILTDYFLALEPDADKFAYEKEINTVNVMGTGGKLTHEYSSLMRQLWLTSGVREVPPKNIKKVLGGVNDLFRGYEQQDAQELLVTMLDGLHEDLNRVIKKPYVEEPDVTRKTLSEGKREEKLAAEAWSRHLRRNKSYLVDILQGQLRSVVQCNTCHDFNIRYDPFMFLSLPLEDGDGNAVHSIDEAIEAFRAEESLTGDECWYCPHCKAFREATKKIDIWKLPLILILHLKRFRFAGRRSSKLQQLVDFPTTVNFAKFVKSEQKGQPLYQLYGVVNHSGATLNFGHYTSVCKHQFRDKWYRYDDEDVREVSESQVVTPKAYVLFYQHCNLPEKPELVKRQSRSHPIHWPHNLRQESLQELEHQIRGEDGKSPRKAGGRSPPSKKNTPKATECPTIYEPPSQTFSSPSSGSPPSVTALAASLPLPAATASSPTVTVSPASQAERIRSAARGYPYYRRPVIRDRSPGPRPFPGPGEVGLPYLGGQRSPLFYRTNRSPARR</sequence>
<protein>
    <recommendedName>
        <fullName evidence="7">Ubiquitin carboxyl-terminal hydrolase</fullName>
        <ecNumber evidence="7">3.4.19.12</ecNumber>
    </recommendedName>
</protein>
<dbReference type="Pfam" id="PF00443">
    <property type="entry name" value="UCH"/>
    <property type="match status" value="1"/>
</dbReference>
<dbReference type="GO" id="GO:0004843">
    <property type="term" value="F:cysteine-type deubiquitinase activity"/>
    <property type="evidence" value="ECO:0007669"/>
    <property type="project" value="UniProtKB-UniRule"/>
</dbReference>
<comment type="similarity">
    <text evidence="2 7">Belongs to the peptidase C19 family.</text>
</comment>
<dbReference type="OMA" id="GHYISIC"/>
<dbReference type="InterPro" id="IPR038765">
    <property type="entry name" value="Papain-like_cys_pep_sf"/>
</dbReference>
<feature type="region of interest" description="Disordered" evidence="8">
    <location>
        <begin position="25"/>
        <end position="59"/>
    </location>
</feature>
<evidence type="ECO:0000256" key="7">
    <source>
        <dbReference type="RuleBase" id="RU366025"/>
    </source>
</evidence>
<dbReference type="CDD" id="cd02674">
    <property type="entry name" value="Peptidase_C19R"/>
    <property type="match status" value="1"/>
</dbReference>
<dbReference type="OrthoDB" id="292964at2759"/>
<dbReference type="EMBL" id="CDMY01000226">
    <property type="protein sequence ID" value="CEL94762.1"/>
    <property type="molecule type" value="Genomic_DNA"/>
</dbReference>
<organism evidence="10 11">
    <name type="scientific">Vitrella brassicaformis (strain CCMP3155)</name>
    <dbReference type="NCBI Taxonomy" id="1169540"/>
    <lineage>
        <taxon>Eukaryota</taxon>
        <taxon>Sar</taxon>
        <taxon>Alveolata</taxon>
        <taxon>Colpodellida</taxon>
        <taxon>Vitrellaceae</taxon>
        <taxon>Vitrella</taxon>
    </lineage>
</organism>
<evidence type="ECO:0000256" key="4">
    <source>
        <dbReference type="ARBA" id="ARBA00022786"/>
    </source>
</evidence>
<dbReference type="InterPro" id="IPR018200">
    <property type="entry name" value="USP_CS"/>
</dbReference>
<dbReference type="PROSITE" id="PS00972">
    <property type="entry name" value="USP_1"/>
    <property type="match status" value="1"/>
</dbReference>
<dbReference type="PANTHER" id="PTHR21646">
    <property type="entry name" value="UBIQUITIN CARBOXYL-TERMINAL HYDROLASE"/>
    <property type="match status" value="1"/>
</dbReference>
<feature type="compositionally biased region" description="Low complexity" evidence="8">
    <location>
        <begin position="508"/>
        <end position="549"/>
    </location>
</feature>
<comment type="catalytic activity">
    <reaction evidence="1 7">
        <text>Thiol-dependent hydrolysis of ester, thioester, amide, peptide and isopeptide bonds formed by the C-terminal Gly of ubiquitin (a 76-residue protein attached to proteins as an intracellular targeting signal).</text>
        <dbReference type="EC" id="3.4.19.12"/>
    </reaction>
</comment>
<keyword evidence="5 7" id="KW-0378">Hydrolase</keyword>
<feature type="region of interest" description="Disordered" evidence="8">
    <location>
        <begin position="474"/>
        <end position="608"/>
    </location>
</feature>
<evidence type="ECO:0000256" key="2">
    <source>
        <dbReference type="ARBA" id="ARBA00009085"/>
    </source>
</evidence>
<dbReference type="InterPro" id="IPR050185">
    <property type="entry name" value="Ub_carboxyl-term_hydrolase"/>
</dbReference>
<evidence type="ECO:0000256" key="3">
    <source>
        <dbReference type="ARBA" id="ARBA00022670"/>
    </source>
</evidence>
<evidence type="ECO:0000256" key="8">
    <source>
        <dbReference type="SAM" id="MobiDB-lite"/>
    </source>
</evidence>
<reference evidence="10 11" key="1">
    <citation type="submission" date="2014-11" db="EMBL/GenBank/DDBJ databases">
        <authorList>
            <person name="Zhu J."/>
            <person name="Qi W."/>
            <person name="Song R."/>
        </authorList>
    </citation>
    <scope>NUCLEOTIDE SEQUENCE [LARGE SCALE GENOMIC DNA]</scope>
</reference>
<dbReference type="PhylomeDB" id="A0A0G4EGD6"/>
<name>A0A0G4EGD6_VITBC</name>
<dbReference type="InterPro" id="IPR028889">
    <property type="entry name" value="USP"/>
</dbReference>
<keyword evidence="4 7" id="KW-0833">Ubl conjugation pathway</keyword>
<keyword evidence="11" id="KW-1185">Reference proteome</keyword>
<evidence type="ECO:0000313" key="11">
    <source>
        <dbReference type="Proteomes" id="UP000041254"/>
    </source>
</evidence>
<feature type="compositionally biased region" description="Low complexity" evidence="8">
    <location>
        <begin position="46"/>
        <end position="56"/>
    </location>
</feature>
<dbReference type="SUPFAM" id="SSF54001">
    <property type="entry name" value="Cysteine proteinases"/>
    <property type="match status" value="1"/>
</dbReference>
<dbReference type="PROSITE" id="PS00973">
    <property type="entry name" value="USP_2"/>
    <property type="match status" value="1"/>
</dbReference>
<evidence type="ECO:0000313" key="10">
    <source>
        <dbReference type="EMBL" id="CEL94762.1"/>
    </source>
</evidence>
<keyword evidence="3 7" id="KW-0645">Protease</keyword>
<dbReference type="GO" id="GO:0006508">
    <property type="term" value="P:proteolysis"/>
    <property type="evidence" value="ECO:0007669"/>
    <property type="project" value="UniProtKB-KW"/>
</dbReference>
<dbReference type="VEuPathDB" id="CryptoDB:Vbra_11696"/>
<dbReference type="Proteomes" id="UP000041254">
    <property type="component" value="Unassembled WGS sequence"/>
</dbReference>
<evidence type="ECO:0000256" key="6">
    <source>
        <dbReference type="ARBA" id="ARBA00022807"/>
    </source>
</evidence>
<evidence type="ECO:0000256" key="1">
    <source>
        <dbReference type="ARBA" id="ARBA00000707"/>
    </source>
</evidence>
<dbReference type="PROSITE" id="PS50235">
    <property type="entry name" value="USP_3"/>
    <property type="match status" value="1"/>
</dbReference>
<feature type="domain" description="USP" evidence="9">
    <location>
        <begin position="89"/>
        <end position="438"/>
    </location>
</feature>
<evidence type="ECO:0000256" key="5">
    <source>
        <dbReference type="ARBA" id="ARBA00022801"/>
    </source>
</evidence>
<proteinExistence type="inferred from homology"/>
<dbReference type="InParanoid" id="A0A0G4EGD6"/>
<gene>
    <name evidence="10" type="ORF">Vbra_11696</name>
</gene>
<feature type="region of interest" description="Disordered" evidence="8">
    <location>
        <begin position="1"/>
        <end position="20"/>
    </location>
</feature>
<accession>A0A0G4EGD6</accession>
<dbReference type="AlphaFoldDB" id="A0A0G4EGD6"/>
<dbReference type="EC" id="3.4.19.12" evidence="7"/>
<dbReference type="Gene3D" id="3.90.70.10">
    <property type="entry name" value="Cysteine proteinases"/>
    <property type="match status" value="1"/>
</dbReference>
<dbReference type="STRING" id="1169540.A0A0G4EGD6"/>
<dbReference type="PANTHER" id="PTHR21646:SF24">
    <property type="entry name" value="UBIQUITIN CARBOXYL-TERMINAL HYDROLASE"/>
    <property type="match status" value="1"/>
</dbReference>
<keyword evidence="6 7" id="KW-0788">Thiol protease</keyword>
<evidence type="ECO:0000259" key="9">
    <source>
        <dbReference type="PROSITE" id="PS50235"/>
    </source>
</evidence>
<dbReference type="InterPro" id="IPR001394">
    <property type="entry name" value="Peptidase_C19_UCH"/>
</dbReference>
<dbReference type="GO" id="GO:0016579">
    <property type="term" value="P:protein deubiquitination"/>
    <property type="evidence" value="ECO:0007669"/>
    <property type="project" value="InterPro"/>
</dbReference>